<organism evidence="1">
    <name type="scientific">Anguilla anguilla</name>
    <name type="common">European freshwater eel</name>
    <name type="synonym">Muraena anguilla</name>
    <dbReference type="NCBI Taxonomy" id="7936"/>
    <lineage>
        <taxon>Eukaryota</taxon>
        <taxon>Metazoa</taxon>
        <taxon>Chordata</taxon>
        <taxon>Craniata</taxon>
        <taxon>Vertebrata</taxon>
        <taxon>Euteleostomi</taxon>
        <taxon>Actinopterygii</taxon>
        <taxon>Neopterygii</taxon>
        <taxon>Teleostei</taxon>
        <taxon>Anguilliformes</taxon>
        <taxon>Anguillidae</taxon>
        <taxon>Anguilla</taxon>
    </lineage>
</organism>
<dbReference type="AlphaFoldDB" id="A0A0E9RAK6"/>
<accession>A0A0E9RAK6</accession>
<proteinExistence type="predicted"/>
<reference evidence="1" key="1">
    <citation type="submission" date="2014-11" db="EMBL/GenBank/DDBJ databases">
        <authorList>
            <person name="Amaro Gonzalez C."/>
        </authorList>
    </citation>
    <scope>NUCLEOTIDE SEQUENCE</scope>
</reference>
<evidence type="ECO:0000313" key="1">
    <source>
        <dbReference type="EMBL" id="JAH26134.1"/>
    </source>
</evidence>
<protein>
    <submittedName>
        <fullName evidence="1">Uncharacterized protein</fullName>
    </submittedName>
</protein>
<sequence length="20" mass="2377">MQKLNLFERLNRPSFLVTGL</sequence>
<reference evidence="1" key="2">
    <citation type="journal article" date="2015" name="Fish Shellfish Immunol.">
        <title>Early steps in the European eel (Anguilla anguilla)-Vibrio vulnificus interaction in the gills: Role of the RtxA13 toxin.</title>
        <authorList>
            <person name="Callol A."/>
            <person name="Pajuelo D."/>
            <person name="Ebbesson L."/>
            <person name="Teles M."/>
            <person name="MacKenzie S."/>
            <person name="Amaro C."/>
        </authorList>
    </citation>
    <scope>NUCLEOTIDE SEQUENCE</scope>
</reference>
<dbReference type="EMBL" id="GBXM01082443">
    <property type="protein sequence ID" value="JAH26134.1"/>
    <property type="molecule type" value="Transcribed_RNA"/>
</dbReference>
<name>A0A0E9RAK6_ANGAN</name>